<feature type="compositionally biased region" description="Basic and acidic residues" evidence="2">
    <location>
        <begin position="367"/>
        <end position="378"/>
    </location>
</feature>
<dbReference type="SUPFAM" id="SSF52540">
    <property type="entry name" value="P-loop containing nucleoside triphosphate hydrolases"/>
    <property type="match status" value="1"/>
</dbReference>
<dbReference type="EMBL" id="BDCO01000002">
    <property type="protein sequence ID" value="GAT34918.1"/>
    <property type="molecule type" value="Genomic_DNA"/>
</dbReference>
<comment type="caution">
    <text evidence="4">The sequence shown here is derived from an EMBL/GenBank/DDBJ whole genome shotgun (WGS) entry which is preliminary data.</text>
</comment>
<dbReference type="STRING" id="690879.TSACC_23352"/>
<dbReference type="CDD" id="cd01131">
    <property type="entry name" value="PilT"/>
    <property type="match status" value="1"/>
</dbReference>
<dbReference type="PANTHER" id="PTHR30486">
    <property type="entry name" value="TWITCHING MOTILITY PROTEIN PILT"/>
    <property type="match status" value="1"/>
</dbReference>
<dbReference type="InterPro" id="IPR050921">
    <property type="entry name" value="T4SS_GSP_E_ATPase"/>
</dbReference>
<feature type="domain" description="AAA+ ATPase" evidence="3">
    <location>
        <begin position="123"/>
        <end position="257"/>
    </location>
</feature>
<feature type="region of interest" description="Disordered" evidence="2">
    <location>
        <begin position="356"/>
        <end position="378"/>
    </location>
</feature>
<dbReference type="SMART" id="SM00382">
    <property type="entry name" value="AAA"/>
    <property type="match status" value="1"/>
</dbReference>
<dbReference type="InParanoid" id="A0A146GEK7"/>
<gene>
    <name evidence="4" type="ORF">TSACC_23352</name>
</gene>
<dbReference type="InterPro" id="IPR001482">
    <property type="entry name" value="T2SS/T4SS_dom"/>
</dbReference>
<evidence type="ECO:0000256" key="2">
    <source>
        <dbReference type="SAM" id="MobiDB-lite"/>
    </source>
</evidence>
<name>A0A146GEK7_TERSA</name>
<dbReference type="FunCoup" id="A0A146GEK7">
    <property type="interactions" value="400"/>
</dbReference>
<reference evidence="5" key="1">
    <citation type="journal article" date="2017" name="Genome Announc.">
        <title>Draft Genome Sequence of Terrimicrobium sacchariphilum NM-5T, a Facultative Anaerobic Soil Bacterium of the Class Spartobacteria.</title>
        <authorList>
            <person name="Qiu Y.L."/>
            <person name="Tourlousse D.M."/>
            <person name="Matsuura N."/>
            <person name="Ohashi A."/>
            <person name="Sekiguchi Y."/>
        </authorList>
    </citation>
    <scope>NUCLEOTIDE SEQUENCE [LARGE SCALE GENOMIC DNA]</scope>
    <source>
        <strain evidence="5">NM-5</strain>
    </source>
</reference>
<keyword evidence="5" id="KW-1185">Reference proteome</keyword>
<dbReference type="Gene3D" id="3.40.50.300">
    <property type="entry name" value="P-loop containing nucleotide triphosphate hydrolases"/>
    <property type="match status" value="1"/>
</dbReference>
<dbReference type="InterPro" id="IPR003593">
    <property type="entry name" value="AAA+_ATPase"/>
</dbReference>
<dbReference type="PANTHER" id="PTHR30486:SF6">
    <property type="entry name" value="TYPE IV PILUS RETRACTATION ATPASE PILT"/>
    <property type="match status" value="1"/>
</dbReference>
<dbReference type="GO" id="GO:0005524">
    <property type="term" value="F:ATP binding"/>
    <property type="evidence" value="ECO:0007669"/>
    <property type="project" value="InterPro"/>
</dbReference>
<dbReference type="Pfam" id="PF00437">
    <property type="entry name" value="T2SSE"/>
    <property type="match status" value="1"/>
</dbReference>
<evidence type="ECO:0000259" key="3">
    <source>
        <dbReference type="SMART" id="SM00382"/>
    </source>
</evidence>
<dbReference type="AlphaFoldDB" id="A0A146GEK7"/>
<sequence length="378" mass="41552">MAYIDQFFQVLIQAGGSDLHLGEGEPPKIRRHGEILPIREEVLTREEMAFMLSEICSPARWQRYEETGDLDFAYEMDEESRFRCNYLKQTNGYGAVFRIIPTKIKSLEELGVPQVIKTFGEMRGGIVLVTGPTGSGKSTTLAALIDYINSSFSRHVVTIEEPIEFVHRNKKSIITQREVPEHAITFPAGLKAALREDADIVLVGEMRDLETISLALTAAETGLLVFGTLHTNNARKTVDRMIDVFPADQQSQVRTMLASSLRGVVAQLLLKKQDGGGRVAVNEILVGNSAVSAIVREGATQKLQDVIVGGKGEGMQFMDDAIWEQLVSGAVSPHEAYMKAIDKQRFRAFLPDDEADLANSAGAGDDASNRGGDKGRRK</sequence>
<evidence type="ECO:0000313" key="5">
    <source>
        <dbReference type="Proteomes" id="UP000076023"/>
    </source>
</evidence>
<dbReference type="GO" id="GO:0016887">
    <property type="term" value="F:ATP hydrolysis activity"/>
    <property type="evidence" value="ECO:0007669"/>
    <property type="project" value="InterPro"/>
</dbReference>
<evidence type="ECO:0000313" key="4">
    <source>
        <dbReference type="EMBL" id="GAT34918.1"/>
    </source>
</evidence>
<organism evidence="4 5">
    <name type="scientific">Terrimicrobium sacchariphilum</name>
    <dbReference type="NCBI Taxonomy" id="690879"/>
    <lineage>
        <taxon>Bacteria</taxon>
        <taxon>Pseudomonadati</taxon>
        <taxon>Verrucomicrobiota</taxon>
        <taxon>Terrimicrobiia</taxon>
        <taxon>Terrimicrobiales</taxon>
        <taxon>Terrimicrobiaceae</taxon>
        <taxon>Terrimicrobium</taxon>
    </lineage>
</organism>
<dbReference type="InterPro" id="IPR027417">
    <property type="entry name" value="P-loop_NTPase"/>
</dbReference>
<dbReference type="InterPro" id="IPR006321">
    <property type="entry name" value="PilT/PilU"/>
</dbReference>
<dbReference type="OrthoDB" id="9805147at2"/>
<accession>A0A146GEK7</accession>
<proteinExistence type="inferred from homology"/>
<dbReference type="Proteomes" id="UP000076023">
    <property type="component" value="Unassembled WGS sequence"/>
</dbReference>
<protein>
    <submittedName>
        <fullName evidence="4">Twitching motility protein PilT</fullName>
    </submittedName>
</protein>
<dbReference type="Gene3D" id="3.30.450.90">
    <property type="match status" value="1"/>
</dbReference>
<dbReference type="RefSeq" id="WP_075080508.1">
    <property type="nucleotide sequence ID" value="NZ_BDCO01000002.1"/>
</dbReference>
<comment type="similarity">
    <text evidence="1">Belongs to the GSP E family.</text>
</comment>
<evidence type="ECO:0000256" key="1">
    <source>
        <dbReference type="ARBA" id="ARBA00006611"/>
    </source>
</evidence>
<dbReference type="NCBIfam" id="TIGR01420">
    <property type="entry name" value="pilT_fam"/>
    <property type="match status" value="1"/>
</dbReference>